<feature type="domain" description="Carrier" evidence="3">
    <location>
        <begin position="507"/>
        <end position="584"/>
    </location>
</feature>
<dbReference type="PROSITE" id="PS00455">
    <property type="entry name" value="AMP_BINDING"/>
    <property type="match status" value="1"/>
</dbReference>
<protein>
    <submittedName>
        <fullName evidence="4">AMP-binding protein</fullName>
    </submittedName>
</protein>
<dbReference type="InterPro" id="IPR029058">
    <property type="entry name" value="AB_hydrolase_fold"/>
</dbReference>
<reference evidence="5" key="1">
    <citation type="journal article" date="2019" name="Int. J. Syst. Evol. Microbiol.">
        <title>The Global Catalogue of Microorganisms (GCM) 10K type strain sequencing project: providing services to taxonomists for standard genome sequencing and annotation.</title>
        <authorList>
            <consortium name="The Broad Institute Genomics Platform"/>
            <consortium name="The Broad Institute Genome Sequencing Center for Infectious Disease"/>
            <person name="Wu L."/>
            <person name="Ma J."/>
        </authorList>
    </citation>
    <scope>NUCLEOTIDE SEQUENCE [LARGE SCALE GENOMIC DNA]</scope>
    <source>
        <strain evidence="5">CCM 7526</strain>
    </source>
</reference>
<keyword evidence="2" id="KW-0597">Phosphoprotein</keyword>
<dbReference type="Gene3D" id="3.30.300.30">
    <property type="match status" value="1"/>
</dbReference>
<dbReference type="InterPro" id="IPR020845">
    <property type="entry name" value="AMP-binding_CS"/>
</dbReference>
<dbReference type="SMART" id="SM00823">
    <property type="entry name" value="PKS_PP"/>
    <property type="match status" value="1"/>
</dbReference>
<dbReference type="RefSeq" id="WP_317796739.1">
    <property type="nucleotide sequence ID" value="NZ_AP028461.1"/>
</dbReference>
<keyword evidence="5" id="KW-1185">Reference proteome</keyword>
<dbReference type="CDD" id="cd05930">
    <property type="entry name" value="A_NRPS"/>
    <property type="match status" value="1"/>
</dbReference>
<dbReference type="Pfam" id="PF00501">
    <property type="entry name" value="AMP-binding"/>
    <property type="match status" value="1"/>
</dbReference>
<evidence type="ECO:0000256" key="1">
    <source>
        <dbReference type="ARBA" id="ARBA00022450"/>
    </source>
</evidence>
<proteinExistence type="predicted"/>
<gene>
    <name evidence="4" type="ORF">ACFQ5G_49530</name>
</gene>
<dbReference type="InterPro" id="IPR009081">
    <property type="entry name" value="PP-bd_ACP"/>
</dbReference>
<comment type="caution">
    <text evidence="4">The sequence shown here is derived from an EMBL/GenBank/DDBJ whole genome shotgun (WGS) entry which is preliminary data.</text>
</comment>
<name>A0ABW4ATY8_9ACTN</name>
<keyword evidence="1" id="KW-0596">Phosphopantetheine</keyword>
<dbReference type="InterPro" id="IPR000873">
    <property type="entry name" value="AMP-dep_synth/lig_dom"/>
</dbReference>
<dbReference type="PROSITE" id="PS50075">
    <property type="entry name" value="CARRIER"/>
    <property type="match status" value="1"/>
</dbReference>
<dbReference type="Pfam" id="PF00550">
    <property type="entry name" value="PP-binding"/>
    <property type="match status" value="1"/>
</dbReference>
<dbReference type="EMBL" id="JBHTMK010000067">
    <property type="protein sequence ID" value="MFD1373423.1"/>
    <property type="molecule type" value="Genomic_DNA"/>
</dbReference>
<evidence type="ECO:0000259" key="3">
    <source>
        <dbReference type="PROSITE" id="PS50075"/>
    </source>
</evidence>
<dbReference type="InterPro" id="IPR042099">
    <property type="entry name" value="ANL_N_sf"/>
</dbReference>
<dbReference type="InterPro" id="IPR045851">
    <property type="entry name" value="AMP-bd_C_sf"/>
</dbReference>
<evidence type="ECO:0000256" key="2">
    <source>
        <dbReference type="ARBA" id="ARBA00022553"/>
    </source>
</evidence>
<dbReference type="PANTHER" id="PTHR45527:SF1">
    <property type="entry name" value="FATTY ACID SYNTHASE"/>
    <property type="match status" value="1"/>
</dbReference>
<dbReference type="PANTHER" id="PTHR45527">
    <property type="entry name" value="NONRIBOSOMAL PEPTIDE SYNTHETASE"/>
    <property type="match status" value="1"/>
</dbReference>
<evidence type="ECO:0000313" key="4">
    <source>
        <dbReference type="EMBL" id="MFD1373423.1"/>
    </source>
</evidence>
<dbReference type="SUPFAM" id="SSF47336">
    <property type="entry name" value="ACP-like"/>
    <property type="match status" value="1"/>
</dbReference>
<organism evidence="4 5">
    <name type="scientific">Actinoplanes sichuanensis</name>
    <dbReference type="NCBI Taxonomy" id="512349"/>
    <lineage>
        <taxon>Bacteria</taxon>
        <taxon>Bacillati</taxon>
        <taxon>Actinomycetota</taxon>
        <taxon>Actinomycetes</taxon>
        <taxon>Micromonosporales</taxon>
        <taxon>Micromonosporaceae</taxon>
        <taxon>Actinoplanes</taxon>
    </lineage>
</organism>
<dbReference type="InterPro" id="IPR020806">
    <property type="entry name" value="PKS_PP-bd"/>
</dbReference>
<dbReference type="Gene3D" id="3.40.50.12780">
    <property type="entry name" value="N-terminal domain of ligase-like"/>
    <property type="match status" value="1"/>
</dbReference>
<dbReference type="SUPFAM" id="SSF56801">
    <property type="entry name" value="Acetyl-CoA synthetase-like"/>
    <property type="match status" value="1"/>
</dbReference>
<dbReference type="Gene3D" id="3.40.50.1820">
    <property type="entry name" value="alpha/beta hydrolase"/>
    <property type="match status" value="1"/>
</dbReference>
<dbReference type="InterPro" id="IPR036736">
    <property type="entry name" value="ACP-like_sf"/>
</dbReference>
<accession>A0ABW4ATY8</accession>
<sequence length="594" mass="61996">MIALRTAPTMYGLFAHVADRHTDRAAVVTPTGVSTYAELDAAVTRQAGGLAERGVGPGDVVAIFMGRGMELITAVLAASACGAAWLTIDPANPRRRVQSIVEQAAPSLVLVDDTTAGVLAGFETTTSLELSTSPISGLVREAPADDVAYLVFTSGSTGVPKGVRVPQAGLENLSAGIQQHLDIGPDDRLLQFSSTGFDAFVFEILMALTTGASLWLGPPESLIVGEPLENTIREHGITAVVLSPTAHGAINPSRVPALRILVSGAEQLTPAAVARWSAPGRKIINAYGPSEATVAVSMGVVSEGGRIDVGLPLPGFTVAIADGDGCLHNEPGRVGELVAIGDGVALGYLPGAGERIDAFRLIASTDRAEPVRAYHTGDLADLASDGRIMIRGRIGDQVKVRGHRVELGEVDAAAELSSDVVMCRTRAMPGPEGGLVLHSFIVAVDGTADAGLVIRLRKHLADYLLAAMIPSVITVVPAIPLTVNGKTDWQALGSRQGVVGEPGTVRQGTLERVLSVLAVVLSEHELGEGRLGSTDDFFMSGGHSLLVPMVADRLQEQFGRKVPLRVIVRYRSAAGIAEWLDNSEPGLLDTPASR</sequence>
<evidence type="ECO:0000313" key="5">
    <source>
        <dbReference type="Proteomes" id="UP001597183"/>
    </source>
</evidence>
<dbReference type="Proteomes" id="UP001597183">
    <property type="component" value="Unassembled WGS sequence"/>
</dbReference>